<evidence type="ECO:0000313" key="1">
    <source>
        <dbReference type="EMBL" id="CAI9279108.1"/>
    </source>
</evidence>
<name>A0AA35YSA4_LACSI</name>
<keyword evidence="2" id="KW-1185">Reference proteome</keyword>
<protein>
    <submittedName>
        <fullName evidence="1">Uncharacterized protein</fullName>
    </submittedName>
</protein>
<organism evidence="1 2">
    <name type="scientific">Lactuca saligna</name>
    <name type="common">Willowleaf lettuce</name>
    <dbReference type="NCBI Taxonomy" id="75948"/>
    <lineage>
        <taxon>Eukaryota</taxon>
        <taxon>Viridiplantae</taxon>
        <taxon>Streptophyta</taxon>
        <taxon>Embryophyta</taxon>
        <taxon>Tracheophyta</taxon>
        <taxon>Spermatophyta</taxon>
        <taxon>Magnoliopsida</taxon>
        <taxon>eudicotyledons</taxon>
        <taxon>Gunneridae</taxon>
        <taxon>Pentapetalae</taxon>
        <taxon>asterids</taxon>
        <taxon>campanulids</taxon>
        <taxon>Asterales</taxon>
        <taxon>Asteraceae</taxon>
        <taxon>Cichorioideae</taxon>
        <taxon>Cichorieae</taxon>
        <taxon>Lactucinae</taxon>
        <taxon>Lactuca</taxon>
    </lineage>
</organism>
<accession>A0AA35YSA4</accession>
<sequence>MVSHLFIVCLRRRSGIADVPLSYPRAGCTHVPPFPPQRDEPHSPSFIQKVVFTTTYDFSDRLEVVQFSLLKIEQEVYDVNINLYQIIYDIDIIHQMVVRLGEVVVAGRELIRSYEGLYLLQRNSKQNISVLHNTSMDTMNYVVKFHELG</sequence>
<dbReference type="AlphaFoldDB" id="A0AA35YSA4"/>
<evidence type="ECO:0000313" key="2">
    <source>
        <dbReference type="Proteomes" id="UP001177003"/>
    </source>
</evidence>
<proteinExistence type="predicted"/>
<dbReference type="EMBL" id="OX465080">
    <property type="protein sequence ID" value="CAI9279108.1"/>
    <property type="molecule type" value="Genomic_DNA"/>
</dbReference>
<reference evidence="1" key="1">
    <citation type="submission" date="2023-04" db="EMBL/GenBank/DDBJ databases">
        <authorList>
            <person name="Vijverberg K."/>
            <person name="Xiong W."/>
            <person name="Schranz E."/>
        </authorList>
    </citation>
    <scope>NUCLEOTIDE SEQUENCE</scope>
</reference>
<dbReference type="Proteomes" id="UP001177003">
    <property type="component" value="Chromosome 4"/>
</dbReference>
<gene>
    <name evidence="1" type="ORF">LSALG_LOCUS18934</name>
</gene>